<accession>A0A0G4J1S9</accession>
<evidence type="ECO:0000313" key="3">
    <source>
        <dbReference type="Proteomes" id="UP000039324"/>
    </source>
</evidence>
<reference evidence="2 3" key="1">
    <citation type="submission" date="2015-02" db="EMBL/GenBank/DDBJ databases">
        <authorList>
            <person name="Chooi Y.-H."/>
        </authorList>
    </citation>
    <scope>NUCLEOTIDE SEQUENCE [LARGE SCALE GENOMIC DNA]</scope>
    <source>
        <strain evidence="2">E3</strain>
    </source>
</reference>
<feature type="compositionally biased region" description="Polar residues" evidence="1">
    <location>
        <begin position="194"/>
        <end position="206"/>
    </location>
</feature>
<proteinExistence type="predicted"/>
<dbReference type="EMBL" id="CDSF01000112">
    <property type="protein sequence ID" value="CEP01525.1"/>
    <property type="molecule type" value="Genomic_DNA"/>
</dbReference>
<organism evidence="2 3">
    <name type="scientific">Plasmodiophora brassicae</name>
    <name type="common">Clubroot disease agent</name>
    <dbReference type="NCBI Taxonomy" id="37360"/>
    <lineage>
        <taxon>Eukaryota</taxon>
        <taxon>Sar</taxon>
        <taxon>Rhizaria</taxon>
        <taxon>Endomyxa</taxon>
        <taxon>Phytomyxea</taxon>
        <taxon>Plasmodiophorida</taxon>
        <taxon>Plasmodiophoridae</taxon>
        <taxon>Plasmodiophora</taxon>
    </lineage>
</organism>
<gene>
    <name evidence="2" type="ORF">PBRA_002131</name>
</gene>
<feature type="compositionally biased region" description="Polar residues" evidence="1">
    <location>
        <begin position="122"/>
        <end position="156"/>
    </location>
</feature>
<feature type="compositionally biased region" description="Polar residues" evidence="1">
    <location>
        <begin position="98"/>
        <end position="113"/>
    </location>
</feature>
<sequence>MSNAESAVEEVVVRKRCPIVEFGVVTCAVIQRNVPPVGRRLQDKNREWTEKKRLKERDFGFIRYSSEVIDDPFAADTASSGYIARMVILNDTDALSDPGTQQRIDSIPTLSASSKKHATPNWPESNSAVNRSVNTSSLASGSVWSGCSRTTRSPGSESRRCARLPKSNRRTTKTVSPTTPSHSHTTTHLMDTPCSESITASSIAPP</sequence>
<feature type="region of interest" description="Disordered" evidence="1">
    <location>
        <begin position="96"/>
        <end position="206"/>
    </location>
</feature>
<name>A0A0G4J1S9_PLABS</name>
<feature type="compositionally biased region" description="Low complexity" evidence="1">
    <location>
        <begin position="173"/>
        <end position="188"/>
    </location>
</feature>
<dbReference type="AlphaFoldDB" id="A0A0G4J1S9"/>
<protein>
    <submittedName>
        <fullName evidence="2">Uncharacterized protein</fullName>
    </submittedName>
</protein>
<evidence type="ECO:0000256" key="1">
    <source>
        <dbReference type="SAM" id="MobiDB-lite"/>
    </source>
</evidence>
<keyword evidence="3" id="KW-1185">Reference proteome</keyword>
<feature type="compositionally biased region" description="Basic residues" evidence="1">
    <location>
        <begin position="161"/>
        <end position="172"/>
    </location>
</feature>
<evidence type="ECO:0000313" key="2">
    <source>
        <dbReference type="EMBL" id="CEP01525.1"/>
    </source>
</evidence>
<dbReference type="Proteomes" id="UP000039324">
    <property type="component" value="Unassembled WGS sequence"/>
</dbReference>